<dbReference type="Proteomes" id="UP001501094">
    <property type="component" value="Unassembled WGS sequence"/>
</dbReference>
<dbReference type="RefSeq" id="WP_344100741.1">
    <property type="nucleotide sequence ID" value="NZ_BAAANL010000002.1"/>
</dbReference>
<gene>
    <name evidence="1" type="ORF">GCM10009751_12850</name>
</gene>
<evidence type="ECO:0000313" key="2">
    <source>
        <dbReference type="Proteomes" id="UP001501094"/>
    </source>
</evidence>
<proteinExistence type="predicted"/>
<reference evidence="2" key="1">
    <citation type="journal article" date="2019" name="Int. J. Syst. Evol. Microbiol.">
        <title>The Global Catalogue of Microorganisms (GCM) 10K type strain sequencing project: providing services to taxonomists for standard genome sequencing and annotation.</title>
        <authorList>
            <consortium name="The Broad Institute Genomics Platform"/>
            <consortium name="The Broad Institute Genome Sequencing Center for Infectious Disease"/>
            <person name="Wu L."/>
            <person name="Ma J."/>
        </authorList>
    </citation>
    <scope>NUCLEOTIDE SEQUENCE [LARGE SCALE GENOMIC DNA]</scope>
    <source>
        <strain evidence="2">JCM 14326</strain>
    </source>
</reference>
<evidence type="ECO:0000313" key="1">
    <source>
        <dbReference type="EMBL" id="GAA1856946.1"/>
    </source>
</evidence>
<comment type="caution">
    <text evidence="1">The sequence shown here is derived from an EMBL/GenBank/DDBJ whole genome shotgun (WGS) entry which is preliminary data.</text>
</comment>
<sequence length="96" mass="10885">MAFPRFYRRAFLNQRGFHAGAYVHADIEVVDDRRDGRKEVEAYLTVADCGRAAQLDFSADDKRFARNALYKARLLKKTVDAFVDALEKAVGEAELS</sequence>
<protein>
    <submittedName>
        <fullName evidence="1">Uncharacterized protein</fullName>
    </submittedName>
</protein>
<dbReference type="EMBL" id="BAAANL010000002">
    <property type="protein sequence ID" value="GAA1856946.1"/>
    <property type="molecule type" value="Genomic_DNA"/>
</dbReference>
<keyword evidence="2" id="KW-1185">Reference proteome</keyword>
<accession>A0ABP4ZH85</accession>
<organism evidence="1 2">
    <name type="scientific">Myceligenerans crystallogenes</name>
    <dbReference type="NCBI Taxonomy" id="316335"/>
    <lineage>
        <taxon>Bacteria</taxon>
        <taxon>Bacillati</taxon>
        <taxon>Actinomycetota</taxon>
        <taxon>Actinomycetes</taxon>
        <taxon>Micrococcales</taxon>
        <taxon>Promicromonosporaceae</taxon>
        <taxon>Myceligenerans</taxon>
    </lineage>
</organism>
<name>A0ABP4ZH85_9MICO</name>